<reference evidence="2 3" key="1">
    <citation type="submission" date="2021-06" db="EMBL/GenBank/DDBJ databases">
        <authorList>
            <person name="Kallberg Y."/>
            <person name="Tangrot J."/>
            <person name="Rosling A."/>
        </authorList>
    </citation>
    <scope>NUCLEOTIDE SEQUENCE [LARGE SCALE GENOMIC DNA]</scope>
    <source>
        <strain evidence="2 3">120-4 pot B 10/14</strain>
    </source>
</reference>
<feature type="transmembrane region" description="Helical" evidence="1">
    <location>
        <begin position="20"/>
        <end position="38"/>
    </location>
</feature>
<keyword evidence="1" id="KW-0472">Membrane</keyword>
<dbReference type="EMBL" id="CAJVQB010036268">
    <property type="protein sequence ID" value="CAG8823682.1"/>
    <property type="molecule type" value="Genomic_DNA"/>
</dbReference>
<comment type="caution">
    <text evidence="2">The sequence shown here is derived from an EMBL/GenBank/DDBJ whole genome shotgun (WGS) entry which is preliminary data.</text>
</comment>
<accession>A0ABN7W9V1</accession>
<keyword evidence="3" id="KW-1185">Reference proteome</keyword>
<dbReference type="Proteomes" id="UP000789901">
    <property type="component" value="Unassembled WGS sequence"/>
</dbReference>
<keyword evidence="1" id="KW-0812">Transmembrane</keyword>
<organism evidence="2 3">
    <name type="scientific">Gigaspora margarita</name>
    <dbReference type="NCBI Taxonomy" id="4874"/>
    <lineage>
        <taxon>Eukaryota</taxon>
        <taxon>Fungi</taxon>
        <taxon>Fungi incertae sedis</taxon>
        <taxon>Mucoromycota</taxon>
        <taxon>Glomeromycotina</taxon>
        <taxon>Glomeromycetes</taxon>
        <taxon>Diversisporales</taxon>
        <taxon>Gigasporaceae</taxon>
        <taxon>Gigaspora</taxon>
    </lineage>
</organism>
<evidence type="ECO:0000313" key="2">
    <source>
        <dbReference type="EMBL" id="CAG8823682.1"/>
    </source>
</evidence>
<keyword evidence="1" id="KW-1133">Transmembrane helix</keyword>
<evidence type="ECO:0000313" key="3">
    <source>
        <dbReference type="Proteomes" id="UP000789901"/>
    </source>
</evidence>
<sequence length="146" mass="17025">ALYWLLNVENLPEDKNNQVWVSLILGYTIYIFLATDFAKDFHFTKFQVCESYSDNLSKNIKWLCGFVANSYNIFNDFKVQYLANKKLNTLIKSGKRKADEIDKELATNFESNSEHFIKVRLPLTFEGLNIDNRTAQAITLQLEKLK</sequence>
<evidence type="ECO:0000256" key="1">
    <source>
        <dbReference type="SAM" id="Phobius"/>
    </source>
</evidence>
<feature type="non-terminal residue" evidence="2">
    <location>
        <position position="1"/>
    </location>
</feature>
<name>A0ABN7W9V1_GIGMA</name>
<gene>
    <name evidence="2" type="ORF">GMARGA_LOCUS28402</name>
</gene>
<proteinExistence type="predicted"/>
<protein>
    <submittedName>
        <fullName evidence="2">28569_t:CDS:1</fullName>
    </submittedName>
</protein>